<organism evidence="3 4">
    <name type="scientific">Oreochromis niloticus</name>
    <name type="common">Nile tilapia</name>
    <name type="synonym">Tilapia nilotica</name>
    <dbReference type="NCBI Taxonomy" id="8128"/>
    <lineage>
        <taxon>Eukaryota</taxon>
        <taxon>Metazoa</taxon>
        <taxon>Chordata</taxon>
        <taxon>Craniata</taxon>
        <taxon>Vertebrata</taxon>
        <taxon>Euteleostomi</taxon>
        <taxon>Actinopterygii</taxon>
        <taxon>Neopterygii</taxon>
        <taxon>Teleostei</taxon>
        <taxon>Neoteleostei</taxon>
        <taxon>Acanthomorphata</taxon>
        <taxon>Ovalentaria</taxon>
        <taxon>Cichlomorphae</taxon>
        <taxon>Cichliformes</taxon>
        <taxon>Cichlidae</taxon>
        <taxon>African cichlids</taxon>
        <taxon>Pseudocrenilabrinae</taxon>
        <taxon>Oreochromini</taxon>
        <taxon>Oreochromis</taxon>
    </lineage>
</organism>
<reference evidence="3" key="2">
    <citation type="submission" date="2025-08" db="UniProtKB">
        <authorList>
            <consortium name="Ensembl"/>
        </authorList>
    </citation>
    <scope>IDENTIFICATION</scope>
</reference>
<evidence type="ECO:0000256" key="2">
    <source>
        <dbReference type="SAM" id="MobiDB-lite"/>
    </source>
</evidence>
<feature type="compositionally biased region" description="Basic and acidic residues" evidence="2">
    <location>
        <begin position="239"/>
        <end position="248"/>
    </location>
</feature>
<evidence type="ECO:0000313" key="3">
    <source>
        <dbReference type="Ensembl" id="ENSONIP00000078821.1"/>
    </source>
</evidence>
<dbReference type="Proteomes" id="UP000005207">
    <property type="component" value="Linkage group LG9"/>
</dbReference>
<keyword evidence="4" id="KW-1185">Reference proteome</keyword>
<reference evidence="4" key="1">
    <citation type="submission" date="2012-01" db="EMBL/GenBank/DDBJ databases">
        <title>The Genome Sequence of Oreochromis niloticus (Nile Tilapia).</title>
        <authorList>
            <consortium name="Broad Institute Genome Assembly Team"/>
            <consortium name="Broad Institute Sequencing Platform"/>
            <person name="Di Palma F."/>
            <person name="Johnson J."/>
            <person name="Lander E.S."/>
            <person name="Lindblad-Toh K."/>
        </authorList>
    </citation>
    <scope>NUCLEOTIDE SEQUENCE [LARGE SCALE GENOMIC DNA]</scope>
</reference>
<dbReference type="PANTHER" id="PTHR14604:SF3">
    <property type="entry name" value="SPERM-ASSOCIATED ANTIGEN 16 PROTEIN"/>
    <property type="match status" value="1"/>
</dbReference>
<feature type="region of interest" description="Disordered" evidence="2">
    <location>
        <begin position="224"/>
        <end position="267"/>
    </location>
</feature>
<accession>A0A669F5V5</accession>
<dbReference type="InterPro" id="IPR050995">
    <property type="entry name" value="WD-F-box_domain-protein"/>
</dbReference>
<feature type="compositionally biased region" description="Basic and acidic residues" evidence="2">
    <location>
        <begin position="1"/>
        <end position="16"/>
    </location>
</feature>
<dbReference type="GO" id="GO:1990716">
    <property type="term" value="C:axonemal central apparatus"/>
    <property type="evidence" value="ECO:0007669"/>
    <property type="project" value="TreeGrafter"/>
</dbReference>
<dbReference type="InParanoid" id="A0A669F5V5"/>
<name>A0A669F5V5_ORENI</name>
<dbReference type="Ensembl" id="ENSONIT00000034385.1">
    <property type="protein sequence ID" value="ENSONIP00000078821.1"/>
    <property type="gene ID" value="ENSONIG00000037627.1"/>
</dbReference>
<keyword evidence="1" id="KW-0175">Coiled coil</keyword>
<protein>
    <recommendedName>
        <fullName evidence="5">Sperm-associated antigen 16 protein</fullName>
    </recommendedName>
</protein>
<evidence type="ECO:0008006" key="5">
    <source>
        <dbReference type="Google" id="ProtNLM"/>
    </source>
</evidence>
<evidence type="ECO:0000313" key="4">
    <source>
        <dbReference type="Proteomes" id="UP000005207"/>
    </source>
</evidence>
<evidence type="ECO:0000256" key="1">
    <source>
        <dbReference type="SAM" id="Coils"/>
    </source>
</evidence>
<dbReference type="AlphaFoldDB" id="A0A669F5V5"/>
<dbReference type="PANTHER" id="PTHR14604">
    <property type="entry name" value="WD40 REPEAT PF20"/>
    <property type="match status" value="1"/>
</dbReference>
<dbReference type="GeneTree" id="ENSGT00940000155053"/>
<feature type="region of interest" description="Disordered" evidence="2">
    <location>
        <begin position="1"/>
        <end position="32"/>
    </location>
</feature>
<dbReference type="OMA" id="NFLFQMG"/>
<sequence length="267" mass="30478">FTLKTEVDPNHVREMLPRMGDGTSPDSDDDFKCEDVSVEDEWSLKEGEEDLEATVKAIQDRAEASARPSSTNRTSKPPAVVDFLRNFLFQMGMTEALDCFQNEWSEMVQKGLLEEEGLMVTPVVHIENQRLENELRTALKEMEEYRRAVSAAAGTLAKVQKTRDFHRMQHKRVVQERNRLIEEMKKVKMQCDSYEPAMKRMNEKYEVVLKQVMLAALERDKAFREVNSPSGQHDTLCGGEERGGEAGVEKYPSVTQPRPPASTHSKK</sequence>
<feature type="coiled-coil region" evidence="1">
    <location>
        <begin position="128"/>
        <end position="190"/>
    </location>
</feature>
<dbReference type="GO" id="GO:0035082">
    <property type="term" value="P:axoneme assembly"/>
    <property type="evidence" value="ECO:0007669"/>
    <property type="project" value="TreeGrafter"/>
</dbReference>
<proteinExistence type="predicted"/>
<reference evidence="3" key="3">
    <citation type="submission" date="2025-09" db="UniProtKB">
        <authorList>
            <consortium name="Ensembl"/>
        </authorList>
    </citation>
    <scope>IDENTIFICATION</scope>
</reference>